<dbReference type="GO" id="GO:0005737">
    <property type="term" value="C:cytoplasm"/>
    <property type="evidence" value="ECO:0007669"/>
    <property type="project" value="TreeGrafter"/>
</dbReference>
<feature type="domain" description="DUF8042" evidence="1">
    <location>
        <begin position="2"/>
        <end position="105"/>
    </location>
</feature>
<dbReference type="Pfam" id="PF26154">
    <property type="entry name" value="DUF8042"/>
    <property type="match status" value="1"/>
</dbReference>
<dbReference type="RefSeq" id="WP_176759271.1">
    <property type="nucleotide sequence ID" value="NZ_FMYI01000007.1"/>
</dbReference>
<evidence type="ECO:0000313" key="2">
    <source>
        <dbReference type="EMBL" id="SDC38424.1"/>
    </source>
</evidence>
<dbReference type="InterPro" id="IPR058355">
    <property type="entry name" value="DUF8042"/>
</dbReference>
<dbReference type="GO" id="GO:0016879">
    <property type="term" value="F:ligase activity, forming carbon-nitrogen bonds"/>
    <property type="evidence" value="ECO:0007669"/>
    <property type="project" value="TreeGrafter"/>
</dbReference>
<gene>
    <name evidence="2" type="ORF">SAMN05421734_107101</name>
</gene>
<dbReference type="PROSITE" id="PS00018">
    <property type="entry name" value="EF_HAND_1"/>
    <property type="match status" value="1"/>
</dbReference>
<reference evidence="3" key="1">
    <citation type="submission" date="2016-09" db="EMBL/GenBank/DDBJ databases">
        <authorList>
            <person name="Varghese N."/>
            <person name="Submissions S."/>
        </authorList>
    </citation>
    <scope>NUCLEOTIDE SEQUENCE [LARGE SCALE GENOMIC DNA]</scope>
    <source>
        <strain evidence="3">S5</strain>
    </source>
</reference>
<dbReference type="Proteomes" id="UP000242949">
    <property type="component" value="Unassembled WGS sequence"/>
</dbReference>
<accession>A0A1G6L5C9</accession>
<dbReference type="GO" id="GO:0005524">
    <property type="term" value="F:ATP binding"/>
    <property type="evidence" value="ECO:0007669"/>
    <property type="project" value="InterPro"/>
</dbReference>
<dbReference type="STRING" id="1612202.SAMN05421734_107101"/>
<dbReference type="PANTHER" id="PTHR21621:SF0">
    <property type="entry name" value="BETA-CITRYLGLUTAMATE SYNTHASE B-RELATED"/>
    <property type="match status" value="1"/>
</dbReference>
<sequence length="827" mass="96690">MQKNELLQVSNILNTIIDATKQFQEHIRENDFDKSIFVFTSMVEGLSSIDQLVKSHSIKSEKLKKQIDTVSEQIVKELELKNYAPLFELTQFNLLPLLGELDKNLLDTIDYKKQTITIGIFDEDENPVALYPEKRIDALINEAEKQNVDLCFFTSKDVELDKGIVNGTERNNGEFIIKKRTIPDVVHNLRAIHKNRQSNTERKLRRKTLFTSFHVIDKLYLPKQMAKHRDYANLLIPFEVVKDEDSIIEFLNQKKKAVVKPIKGVRGLKIFYIEMKNNQYKVLDHDQTKLLNKPDFIAWLKNEGILKGKQFLIQNYVKALTKNNEPYDFRAHMQKDRDGQWVITKIYPRIGSKHSILSNISRGGRSEDIKEFFDNQFGKVGCKYYENLKDIAKGITNHLDKLYNYSLDELGLDLTLDDQHCIWLHEVNNGPQSTYHEEERAVNTIGYAKYIAENGILKTNQRQKIQFSEKQFDVQKSPSLKWHMTEQISVGMLITPNEFNELAVACAYAAKYEEVNFFCFSPIDIDFEKMLIRGYFYENKEWVAKIVEYPEVIYDRLRLKNHSMFNIVYDELEGIPITNQFKGGSLSKLEVYNKLSQDEDVSHYVIPFKRVERVKDIENFIDKFNEIIIKPEVGSFAMGVHYVYKKSIDEYVIIEKDKKRTVNYITFTNYFRKSLKKDTFIVQQYISTRTVDDRPFDLRVHMLKNGHNKWECAIKYVRIGFNYATISAANRGGQISTLEGFAFRNISNMTLKELDEKIEFMTQAIALSFEESREHAINEIAFDIAIDENLKLHLIEINVNKPGIVFQHFQVAKLTIDYCKFLAQIDK</sequence>
<dbReference type="Pfam" id="PF14398">
    <property type="entry name" value="ATPgrasp_YheCD"/>
    <property type="match status" value="2"/>
</dbReference>
<protein>
    <submittedName>
        <fullName evidence="2">YheC/D like ATP-grasp</fullName>
    </submittedName>
</protein>
<dbReference type="Gene3D" id="3.30.1490.20">
    <property type="entry name" value="ATP-grasp fold, A domain"/>
    <property type="match status" value="1"/>
</dbReference>
<dbReference type="EMBL" id="FMYI01000007">
    <property type="protein sequence ID" value="SDC38424.1"/>
    <property type="molecule type" value="Genomic_DNA"/>
</dbReference>
<dbReference type="InterPro" id="IPR026838">
    <property type="entry name" value="YheC/D"/>
</dbReference>
<dbReference type="SUPFAM" id="SSF56059">
    <property type="entry name" value="Glutathione synthetase ATP-binding domain-like"/>
    <property type="match status" value="2"/>
</dbReference>
<evidence type="ECO:0000259" key="1">
    <source>
        <dbReference type="Pfam" id="PF26154"/>
    </source>
</evidence>
<proteinExistence type="predicted"/>
<organism evidence="2 3">
    <name type="scientific">Pelagirhabdus alkalitolerans</name>
    <dbReference type="NCBI Taxonomy" id="1612202"/>
    <lineage>
        <taxon>Bacteria</taxon>
        <taxon>Bacillati</taxon>
        <taxon>Bacillota</taxon>
        <taxon>Bacilli</taxon>
        <taxon>Bacillales</taxon>
        <taxon>Bacillaceae</taxon>
        <taxon>Pelagirhabdus</taxon>
    </lineage>
</organism>
<dbReference type="Gene3D" id="3.30.470.20">
    <property type="entry name" value="ATP-grasp fold, B domain"/>
    <property type="match status" value="2"/>
</dbReference>
<name>A0A1G6L5C9_9BACI</name>
<dbReference type="AlphaFoldDB" id="A0A1G6L5C9"/>
<keyword evidence="3" id="KW-1185">Reference proteome</keyword>
<dbReference type="PANTHER" id="PTHR21621">
    <property type="entry name" value="RIBOSOMAL PROTEIN S6 MODIFICATION PROTEIN"/>
    <property type="match status" value="1"/>
</dbReference>
<evidence type="ECO:0000313" key="3">
    <source>
        <dbReference type="Proteomes" id="UP000242949"/>
    </source>
</evidence>
<dbReference type="InterPro" id="IPR013815">
    <property type="entry name" value="ATP_grasp_subdomain_1"/>
</dbReference>
<dbReference type="InterPro" id="IPR018247">
    <property type="entry name" value="EF_Hand_1_Ca_BS"/>
</dbReference>